<dbReference type="EC" id="2.7.2.8" evidence="9"/>
<dbReference type="SUPFAM" id="SSF53633">
    <property type="entry name" value="Carbamate kinase-like"/>
    <property type="match status" value="1"/>
</dbReference>
<keyword evidence="12" id="KW-1185">Reference proteome</keyword>
<feature type="binding site" evidence="9">
    <location>
        <position position="166"/>
    </location>
    <ligand>
        <name>substrate</name>
    </ligand>
</feature>
<evidence type="ECO:0000256" key="3">
    <source>
        <dbReference type="ARBA" id="ARBA00022605"/>
    </source>
</evidence>
<dbReference type="PIRSF" id="PIRSF000728">
    <property type="entry name" value="NAGK"/>
    <property type="match status" value="1"/>
</dbReference>
<keyword evidence="2 9" id="KW-0055">Arginine biosynthesis</keyword>
<organism evidence="11 12">
    <name type="scientific">Sporosarcina highlanderae</name>
    <dbReference type="NCBI Taxonomy" id="3035916"/>
    <lineage>
        <taxon>Bacteria</taxon>
        <taxon>Bacillati</taxon>
        <taxon>Bacillota</taxon>
        <taxon>Bacilli</taxon>
        <taxon>Bacillales</taxon>
        <taxon>Caryophanaceae</taxon>
        <taxon>Sporosarcina</taxon>
    </lineage>
</organism>
<dbReference type="InterPro" id="IPR001048">
    <property type="entry name" value="Asp/Glu/Uridylate_kinase"/>
</dbReference>
<keyword evidence="4 9" id="KW-0808">Transferase</keyword>
<keyword evidence="9" id="KW-0963">Cytoplasm</keyword>
<sequence>MTTSKLMHHTERKRIVIKLGGSMLERLSDEFFMKFMELRNEGNEIIIVHGGGPFINEALKKNGIDSKIDDGIRVTCEKSIAIVKQVLVGEVNTCLVHQLNQKGIEAIGLNGFDGKLLECSMLDEKRYGFVGDIQSVNNKIIEKLFAASIVPVISCLGATNDGIALNVNADTVASKVALEIGANSLLLVTDTPGIKIDSQLQQVASPSQLSEWVGTGDIYGGMIPKVNAAIACLNAGIPTVQIVDQYLTGTMIAYEEVLN</sequence>
<dbReference type="EMBL" id="JAROCC010000007">
    <property type="protein sequence ID" value="MDN4607843.1"/>
    <property type="molecule type" value="Genomic_DNA"/>
</dbReference>
<dbReference type="Gene3D" id="3.40.1160.10">
    <property type="entry name" value="Acetylglutamate kinase-like"/>
    <property type="match status" value="1"/>
</dbReference>
<evidence type="ECO:0000256" key="7">
    <source>
        <dbReference type="ARBA" id="ARBA00022840"/>
    </source>
</evidence>
<evidence type="ECO:0000256" key="2">
    <source>
        <dbReference type="ARBA" id="ARBA00022571"/>
    </source>
</evidence>
<evidence type="ECO:0000256" key="1">
    <source>
        <dbReference type="ARBA" id="ARBA00004828"/>
    </source>
</evidence>
<dbReference type="CDD" id="cd04238">
    <property type="entry name" value="AAK_NAGK-like"/>
    <property type="match status" value="1"/>
</dbReference>
<proteinExistence type="inferred from homology"/>
<dbReference type="Proteomes" id="UP001175097">
    <property type="component" value="Unassembled WGS sequence"/>
</dbReference>
<dbReference type="NCBIfam" id="TIGR00761">
    <property type="entry name" value="argB"/>
    <property type="match status" value="1"/>
</dbReference>
<keyword evidence="5 9" id="KW-0547">Nucleotide-binding</keyword>
<keyword evidence="7 9" id="KW-0067">ATP-binding</keyword>
<evidence type="ECO:0000256" key="5">
    <source>
        <dbReference type="ARBA" id="ARBA00022741"/>
    </source>
</evidence>
<feature type="binding site" evidence="9">
    <location>
        <begin position="51"/>
        <end position="52"/>
    </location>
    <ligand>
        <name>substrate</name>
    </ligand>
</feature>
<comment type="function">
    <text evidence="9">Catalyzes the ATP-dependent phosphorylation of N-acetyl-L-glutamate.</text>
</comment>
<dbReference type="InterPro" id="IPR036393">
    <property type="entry name" value="AceGlu_kinase-like_sf"/>
</dbReference>
<dbReference type="InterPro" id="IPR037528">
    <property type="entry name" value="ArgB"/>
</dbReference>
<comment type="catalytic activity">
    <reaction evidence="8 9">
        <text>N-acetyl-L-glutamate + ATP = N-acetyl-L-glutamyl 5-phosphate + ADP</text>
        <dbReference type="Rhea" id="RHEA:14629"/>
        <dbReference type="ChEBI" id="CHEBI:30616"/>
        <dbReference type="ChEBI" id="CHEBI:44337"/>
        <dbReference type="ChEBI" id="CHEBI:57936"/>
        <dbReference type="ChEBI" id="CHEBI:456216"/>
        <dbReference type="EC" id="2.7.2.8"/>
    </reaction>
</comment>
<name>A0ABT8JSR6_9BACL</name>
<comment type="subcellular location">
    <subcellularLocation>
        <location evidence="9">Cytoplasm</location>
    </subcellularLocation>
</comment>
<dbReference type="HAMAP" id="MF_00082">
    <property type="entry name" value="ArgB"/>
    <property type="match status" value="1"/>
</dbReference>
<keyword evidence="3 9" id="KW-0028">Amino-acid biosynthesis</keyword>
<feature type="site" description="Transition state stabilizer" evidence="9">
    <location>
        <position position="225"/>
    </location>
</feature>
<evidence type="ECO:0000313" key="11">
    <source>
        <dbReference type="EMBL" id="MDN4607843.1"/>
    </source>
</evidence>
<evidence type="ECO:0000256" key="4">
    <source>
        <dbReference type="ARBA" id="ARBA00022679"/>
    </source>
</evidence>
<dbReference type="Pfam" id="PF00696">
    <property type="entry name" value="AA_kinase"/>
    <property type="match status" value="1"/>
</dbReference>
<dbReference type="PANTHER" id="PTHR23342:SF0">
    <property type="entry name" value="N-ACETYLGLUTAMATE SYNTHASE, MITOCHONDRIAL"/>
    <property type="match status" value="1"/>
</dbReference>
<feature type="domain" description="Aspartate/glutamate/uridylate kinase" evidence="10">
    <location>
        <begin position="13"/>
        <end position="242"/>
    </location>
</feature>
<evidence type="ECO:0000256" key="8">
    <source>
        <dbReference type="ARBA" id="ARBA00048141"/>
    </source>
</evidence>
<feature type="site" description="Transition state stabilizer" evidence="9">
    <location>
        <position position="18"/>
    </location>
</feature>
<comment type="caution">
    <text evidence="11">The sequence shown here is derived from an EMBL/GenBank/DDBJ whole genome shotgun (WGS) entry which is preliminary data.</text>
</comment>
<reference evidence="11" key="1">
    <citation type="submission" date="2023-03" db="EMBL/GenBank/DDBJ databases">
        <title>MT1 and MT2 Draft Genomes of Novel Species.</title>
        <authorList>
            <person name="Venkateswaran K."/>
        </authorList>
    </citation>
    <scope>NUCLEOTIDE SEQUENCE</scope>
    <source>
        <strain evidence="11">F6_3S_P_2</strain>
    </source>
</reference>
<dbReference type="GO" id="GO:0003991">
    <property type="term" value="F:acetylglutamate kinase activity"/>
    <property type="evidence" value="ECO:0007669"/>
    <property type="project" value="UniProtKB-EC"/>
</dbReference>
<comment type="similarity">
    <text evidence="9">Belongs to the acetylglutamate kinase family. ArgB subfamily.</text>
</comment>
<comment type="pathway">
    <text evidence="1 9">Amino-acid biosynthesis; L-arginine biosynthesis; N(2)-acetyl-L-ornithine from L-glutamate: step 2/4.</text>
</comment>
<keyword evidence="6 9" id="KW-0418">Kinase</keyword>
<gene>
    <name evidence="9 11" type="primary">argB</name>
    <name evidence="11" type="ORF">P5G49_10210</name>
</gene>
<dbReference type="RefSeq" id="WP_301243606.1">
    <property type="nucleotide sequence ID" value="NZ_JAROCC010000007.1"/>
</dbReference>
<protein>
    <recommendedName>
        <fullName evidence="9">Acetylglutamate kinase</fullName>
        <ecNumber evidence="9">2.7.2.8</ecNumber>
    </recommendedName>
    <alternativeName>
        <fullName evidence="9">N-acetyl-L-glutamate 5-phosphotransferase</fullName>
    </alternativeName>
    <alternativeName>
        <fullName evidence="9">NAG kinase</fullName>
        <shortName evidence="9">NAGK</shortName>
    </alternativeName>
</protein>
<evidence type="ECO:0000313" key="12">
    <source>
        <dbReference type="Proteomes" id="UP001175097"/>
    </source>
</evidence>
<evidence type="ECO:0000256" key="6">
    <source>
        <dbReference type="ARBA" id="ARBA00022777"/>
    </source>
</evidence>
<evidence type="ECO:0000256" key="9">
    <source>
        <dbReference type="HAMAP-Rule" id="MF_00082"/>
    </source>
</evidence>
<feature type="binding site" evidence="9">
    <location>
        <position position="73"/>
    </location>
    <ligand>
        <name>substrate</name>
    </ligand>
</feature>
<evidence type="ECO:0000259" key="10">
    <source>
        <dbReference type="Pfam" id="PF00696"/>
    </source>
</evidence>
<accession>A0ABT8JSR6</accession>
<dbReference type="PANTHER" id="PTHR23342">
    <property type="entry name" value="N-ACETYLGLUTAMATE SYNTHASE"/>
    <property type="match status" value="1"/>
</dbReference>
<dbReference type="InterPro" id="IPR004662">
    <property type="entry name" value="AcgluKinase_fam"/>
</dbReference>